<keyword evidence="1" id="KW-0812">Transmembrane</keyword>
<proteinExistence type="predicted"/>
<keyword evidence="1" id="KW-1133">Transmembrane helix</keyword>
<dbReference type="AlphaFoldDB" id="A0A917HAA1"/>
<protein>
    <submittedName>
        <fullName evidence="2">Uncharacterized protein</fullName>
    </submittedName>
</protein>
<accession>A0A917HAA1</accession>
<dbReference type="EMBL" id="BMHY01000005">
    <property type="protein sequence ID" value="GGG72388.1"/>
    <property type="molecule type" value="Genomic_DNA"/>
</dbReference>
<evidence type="ECO:0000256" key="1">
    <source>
        <dbReference type="SAM" id="Phobius"/>
    </source>
</evidence>
<feature type="transmembrane region" description="Helical" evidence="1">
    <location>
        <begin position="14"/>
        <end position="36"/>
    </location>
</feature>
<evidence type="ECO:0000313" key="3">
    <source>
        <dbReference type="Proteomes" id="UP000600247"/>
    </source>
</evidence>
<name>A0A917HAA1_9BACL</name>
<evidence type="ECO:0000313" key="2">
    <source>
        <dbReference type="EMBL" id="GGG72388.1"/>
    </source>
</evidence>
<dbReference type="RefSeq" id="WP_188890026.1">
    <property type="nucleotide sequence ID" value="NZ_BMHY01000005.1"/>
</dbReference>
<sequence>MTAGHDTPFQGRRFAFIANIVIQSLYMLTIPLWYIVSMFSVMLFDDPNAERFPPVLIFYYSLQSYPYVTVIMIAVSWLLYRKRYYRRAVLMNIAPVAIVVTGLLPMLIWGE</sequence>
<gene>
    <name evidence="2" type="ORF">GCM10010918_30210</name>
</gene>
<feature type="transmembrane region" description="Helical" evidence="1">
    <location>
        <begin position="89"/>
        <end position="109"/>
    </location>
</feature>
<keyword evidence="1" id="KW-0472">Membrane</keyword>
<dbReference type="Proteomes" id="UP000600247">
    <property type="component" value="Unassembled WGS sequence"/>
</dbReference>
<feature type="transmembrane region" description="Helical" evidence="1">
    <location>
        <begin position="56"/>
        <end position="80"/>
    </location>
</feature>
<organism evidence="2 3">
    <name type="scientific">Paenibacillus radicis</name>
    <name type="common">ex Gao et al. 2016</name>
    <dbReference type="NCBI Taxonomy" id="1737354"/>
    <lineage>
        <taxon>Bacteria</taxon>
        <taxon>Bacillati</taxon>
        <taxon>Bacillota</taxon>
        <taxon>Bacilli</taxon>
        <taxon>Bacillales</taxon>
        <taxon>Paenibacillaceae</taxon>
        <taxon>Paenibacillus</taxon>
    </lineage>
</organism>
<reference evidence="2 3" key="1">
    <citation type="journal article" date="2014" name="Int. J. Syst. Evol. Microbiol.">
        <title>Complete genome sequence of Corynebacterium casei LMG S-19264T (=DSM 44701T), isolated from a smear-ripened cheese.</title>
        <authorList>
            <consortium name="US DOE Joint Genome Institute (JGI-PGF)"/>
            <person name="Walter F."/>
            <person name="Albersmeier A."/>
            <person name="Kalinowski J."/>
            <person name="Ruckert C."/>
        </authorList>
    </citation>
    <scope>NUCLEOTIDE SEQUENCE [LARGE SCALE GENOMIC DNA]</scope>
    <source>
        <strain evidence="2 3">CGMCC 1.15286</strain>
    </source>
</reference>
<comment type="caution">
    <text evidence="2">The sequence shown here is derived from an EMBL/GenBank/DDBJ whole genome shotgun (WGS) entry which is preliminary data.</text>
</comment>
<keyword evidence="3" id="KW-1185">Reference proteome</keyword>